<dbReference type="AlphaFoldDB" id="A0A1D3CWQ0"/>
<dbReference type="InterPro" id="IPR011990">
    <property type="entry name" value="TPR-like_helical_dom_sf"/>
</dbReference>
<evidence type="ECO:0000313" key="7">
    <source>
        <dbReference type="Proteomes" id="UP000095192"/>
    </source>
</evidence>
<evidence type="ECO:0000256" key="4">
    <source>
        <dbReference type="SAM" id="SignalP"/>
    </source>
</evidence>
<dbReference type="PROSITE" id="PS51375">
    <property type="entry name" value="PPR"/>
    <property type="match status" value="1"/>
</dbReference>
<feature type="chain" id="PRO_5008913974" description="PROP1-like PPR domain-containing protein" evidence="4">
    <location>
        <begin position="42"/>
        <end position="683"/>
    </location>
</feature>
<feature type="compositionally biased region" description="Polar residues" evidence="3">
    <location>
        <begin position="101"/>
        <end position="110"/>
    </location>
</feature>
<dbReference type="InterPro" id="IPR033443">
    <property type="entry name" value="PROP1-like_PPR_dom"/>
</dbReference>
<accession>A0A1D3CWQ0</accession>
<protein>
    <recommendedName>
        <fullName evidence="5">PROP1-like PPR domain-containing protein</fullName>
    </recommendedName>
</protein>
<keyword evidence="1" id="KW-0677">Repeat</keyword>
<evidence type="ECO:0000256" key="3">
    <source>
        <dbReference type="SAM" id="MobiDB-lite"/>
    </source>
</evidence>
<dbReference type="VEuPathDB" id="ToxoDB:LOC34619012"/>
<keyword evidence="4" id="KW-0732">Signal</keyword>
<dbReference type="Proteomes" id="UP000095192">
    <property type="component" value="Unassembled WGS sequence"/>
</dbReference>
<dbReference type="InParanoid" id="A0A1D3CWQ0"/>
<evidence type="ECO:0000259" key="5">
    <source>
        <dbReference type="Pfam" id="PF17177"/>
    </source>
</evidence>
<feature type="domain" description="PROP1-like PPR" evidence="5">
    <location>
        <begin position="179"/>
        <end position="287"/>
    </location>
</feature>
<dbReference type="InterPro" id="IPR002885">
    <property type="entry name" value="PPR_rpt"/>
</dbReference>
<reference evidence="6 7" key="1">
    <citation type="journal article" date="2016" name="BMC Genomics">
        <title>Comparative genomics reveals Cyclospora cayetanensis possesses coccidia-like metabolism and invasion components but unique surface antigens.</title>
        <authorList>
            <person name="Liu S."/>
            <person name="Wang L."/>
            <person name="Zheng H."/>
            <person name="Xu Z."/>
            <person name="Roellig D.M."/>
            <person name="Li N."/>
            <person name="Frace M.A."/>
            <person name="Tang K."/>
            <person name="Arrowood M.J."/>
            <person name="Moss D.M."/>
            <person name="Zhang L."/>
            <person name="Feng Y."/>
            <person name="Xiao L."/>
        </authorList>
    </citation>
    <scope>NUCLEOTIDE SEQUENCE [LARGE SCALE GENOMIC DNA]</scope>
    <source>
        <strain evidence="6 7">CHN_HEN01</strain>
    </source>
</reference>
<dbReference type="Pfam" id="PF17177">
    <property type="entry name" value="PPR_long"/>
    <property type="match status" value="1"/>
</dbReference>
<dbReference type="VEuPathDB" id="ToxoDB:cyc_02114"/>
<feature type="signal peptide" evidence="4">
    <location>
        <begin position="1"/>
        <end position="41"/>
    </location>
</feature>
<dbReference type="EMBL" id="JROU02001678">
    <property type="protein sequence ID" value="OEH75632.1"/>
    <property type="molecule type" value="Genomic_DNA"/>
</dbReference>
<dbReference type="Gene3D" id="1.25.40.10">
    <property type="entry name" value="Tetratricopeptide repeat domain"/>
    <property type="match status" value="1"/>
</dbReference>
<keyword evidence="7" id="KW-1185">Reference proteome</keyword>
<evidence type="ECO:0000256" key="1">
    <source>
        <dbReference type="ARBA" id="ARBA00022737"/>
    </source>
</evidence>
<feature type="repeat" description="PPR" evidence="2">
    <location>
        <begin position="181"/>
        <end position="215"/>
    </location>
</feature>
<sequence>MAIEALLFSSVCHRGRSTARATFRLSVLLLLLLFQAQRAEAAAALRCHARSRACCHCSSGGPTGFLHPAGSGALALCSGSSSRAAAVYEHRARHRHLTSHAAASTENAAQSILREQESQQQQQKQDGSAAAPPQIDLARAFQLLEAVSSGGPPLFASSQGGGTAGSEMPVPKAGMGEKQRLAVIFNCLLHACERQGDALGGFEVYRQMKATGAPPDEATFHSVAALLERSGEQHGMLKVGCKATIELLEHMQAEGHEPSLAVLSLAVTCCSRAGAADAALHLSQQLRRRIRTAAAAAAPTAAVGVAPWTAGLEKEDEGIRAAATALQQALPSSVYAALVSGCAAAGRHEKALHLYGELASLKGYQELLQRRLAQKAQNTQQEQQQQLEPETLQHLQQLLRRDSYLPKAQVVNAAVAAAAATGRLQLALSFYRRDLLRQQEQQVQHGEDHFAEDTLGSLSGGEAYAPTTETFLLLLTAAAAQQSSSTVDILLRDFEQQQLLRQQQQLPPLDAPAIHAAAAEALAAGGRSCAAAGAPREALGQPIPLELRLRIASLKLMGLLHTRQSLAAARQREHLLHLIEKSSSRGARPVQRGSGVPQSIEGLHQELQPVAINDALTEDVLKLAENMLGPPVQEHHLQRATPLLHPHERERLEEQQRQRHREMVLEQIRQHEQQPRTHNPHSE</sequence>
<dbReference type="NCBIfam" id="TIGR00756">
    <property type="entry name" value="PPR"/>
    <property type="match status" value="2"/>
</dbReference>
<dbReference type="Pfam" id="PF01535">
    <property type="entry name" value="PPR"/>
    <property type="match status" value="1"/>
</dbReference>
<feature type="region of interest" description="Disordered" evidence="3">
    <location>
        <begin position="96"/>
        <end position="131"/>
    </location>
</feature>
<dbReference type="PANTHER" id="PTHR47447">
    <property type="entry name" value="OS03G0856100 PROTEIN"/>
    <property type="match status" value="1"/>
</dbReference>
<evidence type="ECO:0000256" key="2">
    <source>
        <dbReference type="PROSITE-ProRule" id="PRU00708"/>
    </source>
</evidence>
<gene>
    <name evidence="6" type="ORF">cyc_02114</name>
</gene>
<organism evidence="6 7">
    <name type="scientific">Cyclospora cayetanensis</name>
    <dbReference type="NCBI Taxonomy" id="88456"/>
    <lineage>
        <taxon>Eukaryota</taxon>
        <taxon>Sar</taxon>
        <taxon>Alveolata</taxon>
        <taxon>Apicomplexa</taxon>
        <taxon>Conoidasida</taxon>
        <taxon>Coccidia</taxon>
        <taxon>Eucoccidiorida</taxon>
        <taxon>Eimeriorina</taxon>
        <taxon>Eimeriidae</taxon>
        <taxon>Cyclospora</taxon>
    </lineage>
</organism>
<proteinExistence type="predicted"/>
<evidence type="ECO:0000313" key="6">
    <source>
        <dbReference type="EMBL" id="OEH75632.1"/>
    </source>
</evidence>
<comment type="caution">
    <text evidence="6">The sequence shown here is derived from an EMBL/GenBank/DDBJ whole genome shotgun (WGS) entry which is preliminary data.</text>
</comment>
<dbReference type="PANTHER" id="PTHR47447:SF17">
    <property type="entry name" value="OS12G0638900 PROTEIN"/>
    <property type="match status" value="1"/>
</dbReference>
<name>A0A1D3CWQ0_9EIME</name>